<protein>
    <submittedName>
        <fullName evidence="1">Uncharacterized protein</fullName>
    </submittedName>
</protein>
<evidence type="ECO:0000313" key="1">
    <source>
        <dbReference type="EMBL" id="RNA26550.1"/>
    </source>
</evidence>
<proteinExistence type="predicted"/>
<organism evidence="1 2">
    <name type="scientific">Brachionus plicatilis</name>
    <name type="common">Marine rotifer</name>
    <name type="synonym">Brachionus muelleri</name>
    <dbReference type="NCBI Taxonomy" id="10195"/>
    <lineage>
        <taxon>Eukaryota</taxon>
        <taxon>Metazoa</taxon>
        <taxon>Spiralia</taxon>
        <taxon>Gnathifera</taxon>
        <taxon>Rotifera</taxon>
        <taxon>Eurotatoria</taxon>
        <taxon>Monogononta</taxon>
        <taxon>Pseudotrocha</taxon>
        <taxon>Ploima</taxon>
        <taxon>Brachionidae</taxon>
        <taxon>Brachionus</taxon>
    </lineage>
</organism>
<dbReference type="Proteomes" id="UP000276133">
    <property type="component" value="Unassembled WGS sequence"/>
</dbReference>
<accession>A0A3M7RSZ6</accession>
<gene>
    <name evidence="1" type="ORF">BpHYR1_053646</name>
</gene>
<dbReference type="EMBL" id="REGN01002716">
    <property type="protein sequence ID" value="RNA26550.1"/>
    <property type="molecule type" value="Genomic_DNA"/>
</dbReference>
<dbReference type="AlphaFoldDB" id="A0A3M7RSZ6"/>
<sequence length="94" mass="11516">MTYPYYLKIKSVKKVRYKFGLYFLENILNSESISLLKFYINFECRMLQLSKLHQLYSKTNLRRWPTRRSPMLQQANNLDLLRWETIFRTKKAVS</sequence>
<reference evidence="1 2" key="1">
    <citation type="journal article" date="2018" name="Sci. Rep.">
        <title>Genomic signatures of local adaptation to the degree of environmental predictability in rotifers.</title>
        <authorList>
            <person name="Franch-Gras L."/>
            <person name="Hahn C."/>
            <person name="Garcia-Roger E.M."/>
            <person name="Carmona M.J."/>
            <person name="Serra M."/>
            <person name="Gomez A."/>
        </authorList>
    </citation>
    <scope>NUCLEOTIDE SEQUENCE [LARGE SCALE GENOMIC DNA]</scope>
    <source>
        <strain evidence="1">HYR1</strain>
    </source>
</reference>
<name>A0A3M7RSZ6_BRAPC</name>
<keyword evidence="2" id="KW-1185">Reference proteome</keyword>
<comment type="caution">
    <text evidence="1">The sequence shown here is derived from an EMBL/GenBank/DDBJ whole genome shotgun (WGS) entry which is preliminary data.</text>
</comment>
<evidence type="ECO:0000313" key="2">
    <source>
        <dbReference type="Proteomes" id="UP000276133"/>
    </source>
</evidence>